<accession>B4GUK7</accession>
<feature type="compositionally biased region" description="Basic and acidic residues" evidence="1">
    <location>
        <begin position="1"/>
        <end position="11"/>
    </location>
</feature>
<sequence length="148" mass="16056">MDMRGAKKSPDEAVPNPRPKRRSSYAGRTAPVAAIHGRGSIGSIGSIGSVSAGIYKAFRERFLSSDDSGDYRKLRQRDAEAGQQGLDPYQSSGSSGEEGEPSSSSSVEDLFASETERRQWRRRSAGHRRRGPGRKKLLAPVLLLVLLA</sequence>
<dbReference type="PhylomeDB" id="B4GUK7"/>
<dbReference type="OrthoDB" id="16520at2759"/>
<feature type="compositionally biased region" description="Basic residues" evidence="1">
    <location>
        <begin position="119"/>
        <end position="132"/>
    </location>
</feature>
<feature type="region of interest" description="Disordered" evidence="1">
    <location>
        <begin position="67"/>
        <end position="132"/>
    </location>
</feature>
<evidence type="ECO:0000256" key="1">
    <source>
        <dbReference type="SAM" id="MobiDB-lite"/>
    </source>
</evidence>
<dbReference type="HOGENOM" id="CLU_122549_0_0_1"/>
<gene>
    <name evidence="2" type="primary">Dper\GL24516</name>
    <name evidence="2" type="ORF">Dper_GL24516</name>
</gene>
<evidence type="ECO:0000313" key="2">
    <source>
        <dbReference type="EMBL" id="EDW26290.1"/>
    </source>
</evidence>
<feature type="region of interest" description="Disordered" evidence="1">
    <location>
        <begin position="1"/>
        <end position="46"/>
    </location>
</feature>
<dbReference type="Proteomes" id="UP000008744">
    <property type="component" value="Unassembled WGS sequence"/>
</dbReference>
<name>B4GUK7_DROPE</name>
<dbReference type="EMBL" id="CH479191">
    <property type="protein sequence ID" value="EDW26290.1"/>
    <property type="molecule type" value="Genomic_DNA"/>
</dbReference>
<evidence type="ECO:0000313" key="3">
    <source>
        <dbReference type="Proteomes" id="UP000008744"/>
    </source>
</evidence>
<keyword evidence="3" id="KW-1185">Reference proteome</keyword>
<dbReference type="OMA" id="NARKKHE"/>
<feature type="compositionally biased region" description="Basic and acidic residues" evidence="1">
    <location>
        <begin position="67"/>
        <end position="80"/>
    </location>
</feature>
<feature type="compositionally biased region" description="Low complexity" evidence="1">
    <location>
        <begin position="91"/>
        <end position="106"/>
    </location>
</feature>
<dbReference type="eggNOG" id="ENOG502TF36">
    <property type="taxonomic scope" value="Eukaryota"/>
</dbReference>
<organism evidence="3">
    <name type="scientific">Drosophila persimilis</name>
    <name type="common">Fruit fly</name>
    <dbReference type="NCBI Taxonomy" id="7234"/>
    <lineage>
        <taxon>Eukaryota</taxon>
        <taxon>Metazoa</taxon>
        <taxon>Ecdysozoa</taxon>
        <taxon>Arthropoda</taxon>
        <taxon>Hexapoda</taxon>
        <taxon>Insecta</taxon>
        <taxon>Pterygota</taxon>
        <taxon>Neoptera</taxon>
        <taxon>Endopterygota</taxon>
        <taxon>Diptera</taxon>
        <taxon>Brachycera</taxon>
        <taxon>Muscomorpha</taxon>
        <taxon>Ephydroidea</taxon>
        <taxon>Drosophilidae</taxon>
        <taxon>Drosophila</taxon>
        <taxon>Sophophora</taxon>
    </lineage>
</organism>
<dbReference type="AlphaFoldDB" id="B4GUK7"/>
<protein>
    <submittedName>
        <fullName evidence="2">GL24516</fullName>
    </submittedName>
</protein>
<proteinExistence type="predicted"/>
<feature type="compositionally biased region" description="Low complexity" evidence="1">
    <location>
        <begin position="33"/>
        <end position="46"/>
    </location>
</feature>
<reference evidence="2 3" key="1">
    <citation type="journal article" date="2007" name="Nature">
        <title>Evolution of genes and genomes on the Drosophila phylogeny.</title>
        <authorList>
            <consortium name="Drosophila 12 Genomes Consortium"/>
            <person name="Clark A.G."/>
            <person name="Eisen M.B."/>
            <person name="Smith D.R."/>
            <person name="Bergman C.M."/>
            <person name="Oliver B."/>
            <person name="Markow T.A."/>
            <person name="Kaufman T.C."/>
            <person name="Kellis M."/>
            <person name="Gelbart W."/>
            <person name="Iyer V.N."/>
            <person name="Pollard D.A."/>
            <person name="Sackton T.B."/>
            <person name="Larracuente A.M."/>
            <person name="Singh N.D."/>
            <person name="Abad J.P."/>
            <person name="Abt D.N."/>
            <person name="Adryan B."/>
            <person name="Aguade M."/>
            <person name="Akashi H."/>
            <person name="Anderson W.W."/>
            <person name="Aquadro C.F."/>
            <person name="Ardell D.H."/>
            <person name="Arguello R."/>
            <person name="Artieri C.G."/>
            <person name="Barbash D.A."/>
            <person name="Barker D."/>
            <person name="Barsanti P."/>
            <person name="Batterham P."/>
            <person name="Batzoglou S."/>
            <person name="Begun D."/>
            <person name="Bhutkar A."/>
            <person name="Blanco E."/>
            <person name="Bosak S.A."/>
            <person name="Bradley R.K."/>
            <person name="Brand A.D."/>
            <person name="Brent M.R."/>
            <person name="Brooks A.N."/>
            <person name="Brown R.H."/>
            <person name="Butlin R.K."/>
            <person name="Caggese C."/>
            <person name="Calvi B.R."/>
            <person name="Bernardo de Carvalho A."/>
            <person name="Caspi A."/>
            <person name="Castrezana S."/>
            <person name="Celniker S.E."/>
            <person name="Chang J.L."/>
            <person name="Chapple C."/>
            <person name="Chatterji S."/>
            <person name="Chinwalla A."/>
            <person name="Civetta A."/>
            <person name="Clifton S.W."/>
            <person name="Comeron J.M."/>
            <person name="Costello J.C."/>
            <person name="Coyne J.A."/>
            <person name="Daub J."/>
            <person name="David R.G."/>
            <person name="Delcher A.L."/>
            <person name="Delehaunty K."/>
            <person name="Do C.B."/>
            <person name="Ebling H."/>
            <person name="Edwards K."/>
            <person name="Eickbush T."/>
            <person name="Evans J.D."/>
            <person name="Filipski A."/>
            <person name="Findeiss S."/>
            <person name="Freyhult E."/>
            <person name="Fulton L."/>
            <person name="Fulton R."/>
            <person name="Garcia A.C."/>
            <person name="Gardiner A."/>
            <person name="Garfield D.A."/>
            <person name="Garvin B.E."/>
            <person name="Gibson G."/>
            <person name="Gilbert D."/>
            <person name="Gnerre S."/>
            <person name="Godfrey J."/>
            <person name="Good R."/>
            <person name="Gotea V."/>
            <person name="Gravely B."/>
            <person name="Greenberg A.J."/>
            <person name="Griffiths-Jones S."/>
            <person name="Gross S."/>
            <person name="Guigo R."/>
            <person name="Gustafson E.A."/>
            <person name="Haerty W."/>
            <person name="Hahn M.W."/>
            <person name="Halligan D.L."/>
            <person name="Halpern A.L."/>
            <person name="Halter G.M."/>
            <person name="Han M.V."/>
            <person name="Heger A."/>
            <person name="Hillier L."/>
            <person name="Hinrichs A.S."/>
            <person name="Holmes I."/>
            <person name="Hoskins R.A."/>
            <person name="Hubisz M.J."/>
            <person name="Hultmark D."/>
            <person name="Huntley M.A."/>
            <person name="Jaffe D.B."/>
            <person name="Jagadeeshan S."/>
            <person name="Jeck W.R."/>
            <person name="Johnson J."/>
            <person name="Jones C.D."/>
            <person name="Jordan W.C."/>
            <person name="Karpen G.H."/>
            <person name="Kataoka E."/>
            <person name="Keightley P.D."/>
            <person name="Kheradpour P."/>
            <person name="Kirkness E.F."/>
            <person name="Koerich L.B."/>
            <person name="Kristiansen K."/>
            <person name="Kudrna D."/>
            <person name="Kulathinal R.J."/>
            <person name="Kumar S."/>
            <person name="Kwok R."/>
            <person name="Lander E."/>
            <person name="Langley C.H."/>
            <person name="Lapoint R."/>
            <person name="Lazzaro B.P."/>
            <person name="Lee S.J."/>
            <person name="Levesque L."/>
            <person name="Li R."/>
            <person name="Lin C.F."/>
            <person name="Lin M.F."/>
            <person name="Lindblad-Toh K."/>
            <person name="Llopart A."/>
            <person name="Long M."/>
            <person name="Low L."/>
            <person name="Lozovsky E."/>
            <person name="Lu J."/>
            <person name="Luo M."/>
            <person name="Machado C.A."/>
            <person name="Makalowski W."/>
            <person name="Marzo M."/>
            <person name="Matsuda M."/>
            <person name="Matzkin L."/>
            <person name="McAllister B."/>
            <person name="McBride C.S."/>
            <person name="McKernan B."/>
            <person name="McKernan K."/>
            <person name="Mendez-Lago M."/>
            <person name="Minx P."/>
            <person name="Mollenhauer M.U."/>
            <person name="Montooth K."/>
            <person name="Mount S.M."/>
            <person name="Mu X."/>
            <person name="Myers E."/>
            <person name="Negre B."/>
            <person name="Newfeld S."/>
            <person name="Nielsen R."/>
            <person name="Noor M.A."/>
            <person name="O'Grady P."/>
            <person name="Pachter L."/>
            <person name="Papaceit M."/>
            <person name="Parisi M.J."/>
            <person name="Parisi M."/>
            <person name="Parts L."/>
            <person name="Pedersen J.S."/>
            <person name="Pesole G."/>
            <person name="Phillippy A.M."/>
            <person name="Ponting C.P."/>
            <person name="Pop M."/>
            <person name="Porcelli D."/>
            <person name="Powell J.R."/>
            <person name="Prohaska S."/>
            <person name="Pruitt K."/>
            <person name="Puig M."/>
            <person name="Quesneville H."/>
            <person name="Ram K.R."/>
            <person name="Rand D."/>
            <person name="Rasmussen M.D."/>
            <person name="Reed L.K."/>
            <person name="Reenan R."/>
            <person name="Reily A."/>
            <person name="Remington K.A."/>
            <person name="Rieger T.T."/>
            <person name="Ritchie M.G."/>
            <person name="Robin C."/>
            <person name="Rogers Y.H."/>
            <person name="Rohde C."/>
            <person name="Rozas J."/>
            <person name="Rubenfield M.J."/>
            <person name="Ruiz A."/>
            <person name="Russo S."/>
            <person name="Salzberg S.L."/>
            <person name="Sanchez-Gracia A."/>
            <person name="Saranga D.J."/>
            <person name="Sato H."/>
            <person name="Schaeffer S.W."/>
            <person name="Schatz M.C."/>
            <person name="Schlenke T."/>
            <person name="Schwartz R."/>
            <person name="Segarra C."/>
            <person name="Singh R.S."/>
            <person name="Sirot L."/>
            <person name="Sirota M."/>
            <person name="Sisneros N.B."/>
            <person name="Smith C.D."/>
            <person name="Smith T.F."/>
            <person name="Spieth J."/>
            <person name="Stage D.E."/>
            <person name="Stark A."/>
            <person name="Stephan W."/>
            <person name="Strausberg R.L."/>
            <person name="Strempel S."/>
            <person name="Sturgill D."/>
            <person name="Sutton G."/>
            <person name="Sutton G.G."/>
            <person name="Tao W."/>
            <person name="Teichmann S."/>
            <person name="Tobari Y.N."/>
            <person name="Tomimura Y."/>
            <person name="Tsolas J.M."/>
            <person name="Valente V.L."/>
            <person name="Venter E."/>
            <person name="Venter J.C."/>
            <person name="Vicario S."/>
            <person name="Vieira F.G."/>
            <person name="Vilella A.J."/>
            <person name="Villasante A."/>
            <person name="Walenz B."/>
            <person name="Wang J."/>
            <person name="Wasserman M."/>
            <person name="Watts T."/>
            <person name="Wilson D."/>
            <person name="Wilson R.K."/>
            <person name="Wing R.A."/>
            <person name="Wolfner M.F."/>
            <person name="Wong A."/>
            <person name="Wong G.K."/>
            <person name="Wu C.I."/>
            <person name="Wu G."/>
            <person name="Yamamoto D."/>
            <person name="Yang H.P."/>
            <person name="Yang S.P."/>
            <person name="Yorke J.A."/>
            <person name="Yoshida K."/>
            <person name="Zdobnov E."/>
            <person name="Zhang P."/>
            <person name="Zhang Y."/>
            <person name="Zimin A.V."/>
            <person name="Baldwin J."/>
            <person name="Abdouelleil A."/>
            <person name="Abdulkadir J."/>
            <person name="Abebe A."/>
            <person name="Abera B."/>
            <person name="Abreu J."/>
            <person name="Acer S.C."/>
            <person name="Aftuck L."/>
            <person name="Alexander A."/>
            <person name="An P."/>
            <person name="Anderson E."/>
            <person name="Anderson S."/>
            <person name="Arachi H."/>
            <person name="Azer M."/>
            <person name="Bachantsang P."/>
            <person name="Barry A."/>
            <person name="Bayul T."/>
            <person name="Berlin A."/>
            <person name="Bessette D."/>
            <person name="Bloom T."/>
            <person name="Blye J."/>
            <person name="Boguslavskiy L."/>
            <person name="Bonnet C."/>
            <person name="Boukhgalter B."/>
            <person name="Bourzgui I."/>
            <person name="Brown A."/>
            <person name="Cahill P."/>
            <person name="Channer S."/>
            <person name="Cheshatsang Y."/>
            <person name="Chuda L."/>
            <person name="Citroen M."/>
            <person name="Collymore A."/>
            <person name="Cooke P."/>
            <person name="Costello M."/>
            <person name="D'Aco K."/>
            <person name="Daza R."/>
            <person name="De Haan G."/>
            <person name="DeGray S."/>
            <person name="DeMaso C."/>
            <person name="Dhargay N."/>
            <person name="Dooley K."/>
            <person name="Dooley E."/>
            <person name="Doricent M."/>
            <person name="Dorje P."/>
            <person name="Dorjee K."/>
            <person name="Dupes A."/>
            <person name="Elong R."/>
            <person name="Falk J."/>
            <person name="Farina A."/>
            <person name="Faro S."/>
            <person name="Ferguson D."/>
            <person name="Fisher S."/>
            <person name="Foley C.D."/>
            <person name="Franke A."/>
            <person name="Friedrich D."/>
            <person name="Gadbois L."/>
            <person name="Gearin G."/>
            <person name="Gearin C.R."/>
            <person name="Giannoukos G."/>
            <person name="Goode T."/>
            <person name="Graham J."/>
            <person name="Grandbois E."/>
            <person name="Grewal S."/>
            <person name="Gyaltsen K."/>
            <person name="Hafez N."/>
            <person name="Hagos B."/>
            <person name="Hall J."/>
            <person name="Henson C."/>
            <person name="Hollinger A."/>
            <person name="Honan T."/>
            <person name="Huard M.D."/>
            <person name="Hughes L."/>
            <person name="Hurhula B."/>
            <person name="Husby M.E."/>
            <person name="Kamat A."/>
            <person name="Kanga B."/>
            <person name="Kashin S."/>
            <person name="Khazanovich D."/>
            <person name="Kisner P."/>
            <person name="Lance K."/>
            <person name="Lara M."/>
            <person name="Lee W."/>
            <person name="Lennon N."/>
            <person name="Letendre F."/>
            <person name="LeVine R."/>
            <person name="Lipovsky A."/>
            <person name="Liu X."/>
            <person name="Liu J."/>
            <person name="Liu S."/>
            <person name="Lokyitsang T."/>
            <person name="Lokyitsang Y."/>
            <person name="Lubonja R."/>
            <person name="Lui A."/>
            <person name="MacDonald P."/>
            <person name="Magnisalis V."/>
            <person name="Maru K."/>
            <person name="Matthews C."/>
            <person name="McCusker W."/>
            <person name="McDonough S."/>
            <person name="Mehta T."/>
            <person name="Meldrim J."/>
            <person name="Meneus L."/>
            <person name="Mihai O."/>
            <person name="Mihalev A."/>
            <person name="Mihova T."/>
            <person name="Mittelman R."/>
            <person name="Mlenga V."/>
            <person name="Montmayeur A."/>
            <person name="Mulrain L."/>
            <person name="Navidi A."/>
            <person name="Naylor J."/>
            <person name="Negash T."/>
            <person name="Nguyen T."/>
            <person name="Nguyen N."/>
            <person name="Nicol R."/>
            <person name="Norbu C."/>
            <person name="Norbu N."/>
            <person name="Novod N."/>
            <person name="O'Neill B."/>
            <person name="Osman S."/>
            <person name="Markiewicz E."/>
            <person name="Oyono O.L."/>
            <person name="Patti C."/>
            <person name="Phunkhang P."/>
            <person name="Pierre F."/>
            <person name="Priest M."/>
            <person name="Raghuraman S."/>
            <person name="Rege F."/>
            <person name="Reyes R."/>
            <person name="Rise C."/>
            <person name="Rogov P."/>
            <person name="Ross K."/>
            <person name="Ryan E."/>
            <person name="Settipalli S."/>
            <person name="Shea T."/>
            <person name="Sherpa N."/>
            <person name="Shi L."/>
            <person name="Shih D."/>
            <person name="Sparrow T."/>
            <person name="Spaulding J."/>
            <person name="Stalker J."/>
            <person name="Stange-Thomann N."/>
            <person name="Stavropoulos S."/>
            <person name="Stone C."/>
            <person name="Strader C."/>
            <person name="Tesfaye S."/>
            <person name="Thomson T."/>
            <person name="Thoulutsang Y."/>
            <person name="Thoulutsang D."/>
            <person name="Topham K."/>
            <person name="Topping I."/>
            <person name="Tsamla T."/>
            <person name="Vassiliev H."/>
            <person name="Vo A."/>
            <person name="Wangchuk T."/>
            <person name="Wangdi T."/>
            <person name="Weiand M."/>
            <person name="Wilkinson J."/>
            <person name="Wilson A."/>
            <person name="Yadav S."/>
            <person name="Young G."/>
            <person name="Yu Q."/>
            <person name="Zembek L."/>
            <person name="Zhong D."/>
            <person name="Zimmer A."/>
            <person name="Zwirko Z."/>
            <person name="Jaffe D.B."/>
            <person name="Alvarez P."/>
            <person name="Brockman W."/>
            <person name="Butler J."/>
            <person name="Chin C."/>
            <person name="Gnerre S."/>
            <person name="Grabherr M."/>
            <person name="Kleber M."/>
            <person name="Mauceli E."/>
            <person name="MacCallum I."/>
        </authorList>
    </citation>
    <scope>NUCLEOTIDE SEQUENCE [LARGE SCALE GENOMIC DNA]</scope>
    <source>
        <strain evidence="3">MSH-3 / Tucson 14011-0111.49</strain>
    </source>
</reference>